<dbReference type="Proteomes" id="UP001187343">
    <property type="component" value="Unassembled WGS sequence"/>
</dbReference>
<gene>
    <name evidence="2" type="ORF">Q8A67_020372</name>
</gene>
<comment type="caution">
    <text evidence="2">The sequence shown here is derived from an EMBL/GenBank/DDBJ whole genome shotgun (WGS) entry which is preliminary data.</text>
</comment>
<proteinExistence type="predicted"/>
<reference evidence="2" key="1">
    <citation type="submission" date="2023-08" db="EMBL/GenBank/DDBJ databases">
        <title>Chromosome-level Genome Assembly of mud carp (Cirrhinus molitorella).</title>
        <authorList>
            <person name="Liu H."/>
        </authorList>
    </citation>
    <scope>NUCLEOTIDE SEQUENCE</scope>
    <source>
        <strain evidence="2">Prfri</strain>
        <tissue evidence="2">Muscle</tissue>
    </source>
</reference>
<dbReference type="EMBL" id="JAUYZG010000020">
    <property type="protein sequence ID" value="KAK2876276.1"/>
    <property type="molecule type" value="Genomic_DNA"/>
</dbReference>
<dbReference type="AlphaFoldDB" id="A0AA88TGX0"/>
<evidence type="ECO:0000313" key="2">
    <source>
        <dbReference type="EMBL" id="KAK2876276.1"/>
    </source>
</evidence>
<feature type="region of interest" description="Disordered" evidence="1">
    <location>
        <begin position="1"/>
        <end position="43"/>
    </location>
</feature>
<protein>
    <submittedName>
        <fullName evidence="2">Uncharacterized protein</fullName>
    </submittedName>
</protein>
<name>A0AA88TGX0_9TELE</name>
<accession>A0AA88TGX0</accession>
<sequence>MLVLHTPHPPPTADLLVRPALGGSRRPGREAEDPPDTIPCGPSSSKALEYMAQLGLPSPINLSTKVIRRLPRPKAENQCKL</sequence>
<evidence type="ECO:0000313" key="3">
    <source>
        <dbReference type="Proteomes" id="UP001187343"/>
    </source>
</evidence>
<keyword evidence="3" id="KW-1185">Reference proteome</keyword>
<evidence type="ECO:0000256" key="1">
    <source>
        <dbReference type="SAM" id="MobiDB-lite"/>
    </source>
</evidence>
<organism evidence="2 3">
    <name type="scientific">Cirrhinus molitorella</name>
    <name type="common">mud carp</name>
    <dbReference type="NCBI Taxonomy" id="172907"/>
    <lineage>
        <taxon>Eukaryota</taxon>
        <taxon>Metazoa</taxon>
        <taxon>Chordata</taxon>
        <taxon>Craniata</taxon>
        <taxon>Vertebrata</taxon>
        <taxon>Euteleostomi</taxon>
        <taxon>Actinopterygii</taxon>
        <taxon>Neopterygii</taxon>
        <taxon>Teleostei</taxon>
        <taxon>Ostariophysi</taxon>
        <taxon>Cypriniformes</taxon>
        <taxon>Cyprinidae</taxon>
        <taxon>Labeoninae</taxon>
        <taxon>Labeonini</taxon>
        <taxon>Cirrhinus</taxon>
    </lineage>
</organism>